<evidence type="ECO:0000256" key="2">
    <source>
        <dbReference type="ARBA" id="ARBA00030002"/>
    </source>
</evidence>
<evidence type="ECO:0000256" key="1">
    <source>
        <dbReference type="ARBA" id="ARBA00019811"/>
    </source>
</evidence>
<protein>
    <recommendedName>
        <fullName evidence="1">Non-structural protein 3b</fullName>
    </recommendedName>
    <alternativeName>
        <fullName evidence="2">Accessory protein 3b</fullName>
    </alternativeName>
</protein>
<dbReference type="InterPro" id="IPR005295">
    <property type="entry name" value="IBV_3B"/>
</dbReference>
<dbReference type="Pfam" id="PF03622">
    <property type="entry name" value="IBV_3B"/>
    <property type="match status" value="1"/>
</dbReference>
<reference evidence="3" key="1">
    <citation type="submission" date="2024-05" db="EMBL/GenBank/DDBJ databases">
        <title>Avian Migration-Mediated Cross-Species Transmission and Recombination Shaping the Diversity of Gammacoronaviruses and Deltacoronaviruses.</title>
        <authorList>
            <person name="Han Y."/>
            <person name="Xu P."/>
            <person name="Xu Y."/>
            <person name="Wang Y."/>
            <person name="Hu J."/>
            <person name="Ma M."/>
            <person name="Li Z."/>
            <person name="Bo S."/>
            <person name="Zhao C."/>
            <person name="Ji L."/>
            <person name="Yuan Y."/>
            <person name="Zhao W."/>
            <person name="Wang J."/>
            <person name="Jin Q."/>
            <person name="Wu Z."/>
            <person name="He G."/>
        </authorList>
    </citation>
    <scope>NUCLEOTIDE SEQUENCE</scope>
    <source>
        <strain evidence="3">AvAc-DeltaCoV/SH21-SH141</strain>
    </source>
</reference>
<proteinExistence type="predicted"/>
<evidence type="ECO:0000313" key="3">
    <source>
        <dbReference type="EMBL" id="XDG24698.1"/>
    </source>
</evidence>
<sequence>MSSTEDKLLLDLHVSPTSIIQTGEHCLSRITAVLRRISILEERQVHDPFEVAVWWHGSFWEYDSLPSSPASSSDEEESDSESD</sequence>
<name>A0AB39AG75_9NIDO</name>
<organism evidence="3">
    <name type="scientific">Bird deltacoronavirus AnasCN24</name>
    <dbReference type="NCBI Taxonomy" id="3237947"/>
    <lineage>
        <taxon>Viruses</taxon>
        <taxon>Riboviria</taxon>
        <taxon>Orthornavirae</taxon>
        <taxon>Pisuviricota</taxon>
        <taxon>Pisoniviricetes</taxon>
        <taxon>Nidovirales</taxon>
        <taxon>Cornidovirineae</taxon>
        <taxon>Coronaviridae</taxon>
        <taxon>Orthocoronavirinae</taxon>
        <taxon>Deltacoronavirus</taxon>
    </lineage>
</organism>
<dbReference type="EMBL" id="PP845502">
    <property type="protein sequence ID" value="XDG24698.1"/>
    <property type="molecule type" value="Genomic_RNA"/>
</dbReference>
<accession>A0AB39AG75</accession>